<dbReference type="CDD" id="cd06261">
    <property type="entry name" value="TM_PBP2"/>
    <property type="match status" value="1"/>
</dbReference>
<dbReference type="InterPro" id="IPR003593">
    <property type="entry name" value="AAA+_ATPase"/>
</dbReference>
<dbReference type="PANTHER" id="PTHR30183:SF3">
    <property type="entry name" value="MOLYBDENUM TRANSPORT SYSTEM PERMEASE PROTEIN MODB"/>
    <property type="match status" value="1"/>
</dbReference>
<feature type="domain" description="ABC transporter" evidence="12">
    <location>
        <begin position="291"/>
        <end position="508"/>
    </location>
</feature>
<dbReference type="SUPFAM" id="SSF52540">
    <property type="entry name" value="P-loop containing nucleoside triphosphate hydrolases"/>
    <property type="match status" value="1"/>
</dbReference>
<feature type="domain" description="ABC transmembrane type-1" evidence="13">
    <location>
        <begin position="50"/>
        <end position="253"/>
    </location>
</feature>
<dbReference type="EMBL" id="AGZR01000005">
    <property type="protein sequence ID" value="EPD33436.1"/>
    <property type="molecule type" value="Genomic_DNA"/>
</dbReference>
<dbReference type="PROSITE" id="PS50928">
    <property type="entry name" value="ABC_TM1"/>
    <property type="match status" value="1"/>
</dbReference>
<reference evidence="14 15" key="1">
    <citation type="submission" date="2013-04" db="EMBL/GenBank/DDBJ databases">
        <title>The Genome Sequence of Propionimicrobium lymphophilum ACS-093-V-SCH5.</title>
        <authorList>
            <consortium name="The Broad Institute Genomics Platform"/>
            <person name="Earl A."/>
            <person name="Ward D."/>
            <person name="Feldgarden M."/>
            <person name="Gevers D."/>
            <person name="Saerens B."/>
            <person name="Vaneechoutte M."/>
            <person name="Walker B."/>
            <person name="Young S."/>
            <person name="Zeng Q."/>
            <person name="Gargeya S."/>
            <person name="Fitzgerald M."/>
            <person name="Haas B."/>
            <person name="Abouelleil A."/>
            <person name="Allen A.W."/>
            <person name="Alvarado L."/>
            <person name="Arachchi H.M."/>
            <person name="Berlin A.M."/>
            <person name="Chapman S.B."/>
            <person name="Gainer-Dewar J."/>
            <person name="Goldberg J."/>
            <person name="Griggs A."/>
            <person name="Gujja S."/>
            <person name="Hansen M."/>
            <person name="Howarth C."/>
            <person name="Imamovic A."/>
            <person name="Ireland A."/>
            <person name="Larimer J."/>
            <person name="McCowan C."/>
            <person name="Murphy C."/>
            <person name="Pearson M."/>
            <person name="Poon T.W."/>
            <person name="Priest M."/>
            <person name="Roberts A."/>
            <person name="Saif S."/>
            <person name="Shea T."/>
            <person name="Sisk P."/>
            <person name="Sykes S."/>
            <person name="Wortman J."/>
            <person name="Nusbaum C."/>
            <person name="Birren B."/>
        </authorList>
    </citation>
    <scope>NUCLEOTIDE SEQUENCE [LARGE SCALE GENOMIC DNA]</scope>
    <source>
        <strain evidence="14 15">ACS-093-V-SCH5</strain>
    </source>
</reference>
<evidence type="ECO:0000256" key="3">
    <source>
        <dbReference type="ARBA" id="ARBA00022448"/>
    </source>
</evidence>
<keyword evidence="8" id="KW-0067">ATP-binding</keyword>
<feature type="transmembrane region" description="Helical" evidence="11">
    <location>
        <begin position="90"/>
        <end position="110"/>
    </location>
</feature>
<keyword evidence="5" id="KW-0500">Molybdenum</keyword>
<dbReference type="GO" id="GO:0016887">
    <property type="term" value="F:ATP hydrolysis activity"/>
    <property type="evidence" value="ECO:0007669"/>
    <property type="project" value="InterPro"/>
</dbReference>
<dbReference type="InterPro" id="IPR035906">
    <property type="entry name" value="MetI-like_sf"/>
</dbReference>
<evidence type="ECO:0000256" key="6">
    <source>
        <dbReference type="ARBA" id="ARBA00022692"/>
    </source>
</evidence>
<organism evidence="14 15">
    <name type="scientific">Propionimicrobium lymphophilum ACS-093-V-SCH5</name>
    <dbReference type="NCBI Taxonomy" id="883161"/>
    <lineage>
        <taxon>Bacteria</taxon>
        <taxon>Bacillati</taxon>
        <taxon>Actinomycetota</taxon>
        <taxon>Actinomycetes</taxon>
        <taxon>Propionibacteriales</taxon>
        <taxon>Propionibacteriaceae</taxon>
        <taxon>Propionimicrobium</taxon>
    </lineage>
</organism>
<dbReference type="Pfam" id="PF00005">
    <property type="entry name" value="ABC_tran"/>
    <property type="match status" value="1"/>
</dbReference>
<dbReference type="GO" id="GO:0005524">
    <property type="term" value="F:ATP binding"/>
    <property type="evidence" value="ECO:0007669"/>
    <property type="project" value="UniProtKB-KW"/>
</dbReference>
<keyword evidence="7" id="KW-0547">Nucleotide-binding</keyword>
<protein>
    <submittedName>
        <fullName evidence="14">NifC-like ABC-type porter</fullName>
    </submittedName>
</protein>
<evidence type="ECO:0000259" key="13">
    <source>
        <dbReference type="PROSITE" id="PS50928"/>
    </source>
</evidence>
<evidence type="ECO:0000256" key="2">
    <source>
        <dbReference type="ARBA" id="ARBA00007069"/>
    </source>
</evidence>
<evidence type="ECO:0000313" key="14">
    <source>
        <dbReference type="EMBL" id="EPD33436.1"/>
    </source>
</evidence>
<dbReference type="PATRIC" id="fig|883161.3.peg.973"/>
<keyword evidence="6 11" id="KW-0812">Transmembrane</keyword>
<dbReference type="InterPro" id="IPR003439">
    <property type="entry name" value="ABC_transporter-like_ATP-bd"/>
</dbReference>
<proteinExistence type="inferred from homology"/>
<feature type="transmembrane region" description="Helical" evidence="11">
    <location>
        <begin position="50"/>
        <end position="78"/>
    </location>
</feature>
<evidence type="ECO:0000256" key="1">
    <source>
        <dbReference type="ARBA" id="ARBA00004651"/>
    </source>
</evidence>
<evidence type="ECO:0000256" key="5">
    <source>
        <dbReference type="ARBA" id="ARBA00022505"/>
    </source>
</evidence>
<dbReference type="GO" id="GO:0015098">
    <property type="term" value="F:molybdate ion transmembrane transporter activity"/>
    <property type="evidence" value="ECO:0007669"/>
    <property type="project" value="InterPro"/>
</dbReference>
<dbReference type="SMART" id="SM00382">
    <property type="entry name" value="AAA"/>
    <property type="match status" value="1"/>
</dbReference>
<dbReference type="InterPro" id="IPR027417">
    <property type="entry name" value="P-loop_NTPase"/>
</dbReference>
<evidence type="ECO:0000256" key="9">
    <source>
        <dbReference type="ARBA" id="ARBA00022989"/>
    </source>
</evidence>
<dbReference type="Pfam" id="PF00528">
    <property type="entry name" value="BPD_transp_1"/>
    <property type="match status" value="1"/>
</dbReference>
<feature type="transmembrane region" description="Helical" evidence="11">
    <location>
        <begin position="122"/>
        <end position="147"/>
    </location>
</feature>
<dbReference type="PROSITE" id="PS00211">
    <property type="entry name" value="ABC_TRANSPORTER_1"/>
    <property type="match status" value="1"/>
</dbReference>
<dbReference type="SUPFAM" id="SSF161098">
    <property type="entry name" value="MetI-like"/>
    <property type="match status" value="1"/>
</dbReference>
<dbReference type="Gene3D" id="3.40.50.300">
    <property type="entry name" value="P-loop containing nucleotide triphosphate hydrolases"/>
    <property type="match status" value="1"/>
</dbReference>
<keyword evidence="4" id="KW-1003">Cell membrane</keyword>
<evidence type="ECO:0000313" key="15">
    <source>
        <dbReference type="Proteomes" id="UP000014417"/>
    </source>
</evidence>
<accession>S2W2R1</accession>
<dbReference type="Gene3D" id="1.10.3720.10">
    <property type="entry name" value="MetI-like"/>
    <property type="match status" value="1"/>
</dbReference>
<evidence type="ECO:0000256" key="11">
    <source>
        <dbReference type="RuleBase" id="RU363032"/>
    </source>
</evidence>
<dbReference type="InterPro" id="IPR011867">
    <property type="entry name" value="ModB_ABC"/>
</dbReference>
<keyword evidence="15" id="KW-1185">Reference proteome</keyword>
<evidence type="ECO:0000259" key="12">
    <source>
        <dbReference type="PROSITE" id="PS50893"/>
    </source>
</evidence>
<dbReference type="OrthoDB" id="3180400at2"/>
<gene>
    <name evidence="14" type="ORF">HMPREF9306_00976</name>
</gene>
<evidence type="ECO:0000256" key="7">
    <source>
        <dbReference type="ARBA" id="ARBA00022741"/>
    </source>
</evidence>
<feature type="transmembrane region" description="Helical" evidence="11">
    <location>
        <begin position="235"/>
        <end position="260"/>
    </location>
</feature>
<comment type="subcellular location">
    <subcellularLocation>
        <location evidence="1 11">Cell membrane</location>
        <topology evidence="1 11">Multi-pass membrane protein</topology>
    </subcellularLocation>
</comment>
<dbReference type="PANTHER" id="PTHR30183">
    <property type="entry name" value="MOLYBDENUM TRANSPORT SYSTEM PERMEASE PROTEIN MODB"/>
    <property type="match status" value="1"/>
</dbReference>
<dbReference type="AlphaFoldDB" id="S2W2R1"/>
<dbReference type="GO" id="GO:0005886">
    <property type="term" value="C:plasma membrane"/>
    <property type="evidence" value="ECO:0007669"/>
    <property type="project" value="UniProtKB-SubCell"/>
</dbReference>
<dbReference type="Proteomes" id="UP000014417">
    <property type="component" value="Unassembled WGS sequence"/>
</dbReference>
<name>S2W2R1_9ACTN</name>
<keyword evidence="3 11" id="KW-0813">Transport</keyword>
<comment type="caution">
    <text evidence="14">The sequence shown here is derived from an EMBL/GenBank/DDBJ whole genome shotgun (WGS) entry which is preliminary data.</text>
</comment>
<dbReference type="NCBIfam" id="TIGR02141">
    <property type="entry name" value="modB_ABC"/>
    <property type="match status" value="1"/>
</dbReference>
<sequence length="508" mass="54148">MKKAKYAPWLLVPGTIAAAFLLIPLVTIVVRTPWTNFFDLITTDVSIDALVLSAKTCAITLLISLVVGVPLAFVLAHLPDTWWARLIRTVVTLPMMLPPVVAGLALLLTWGRRGLIGEHLSVLGIEIGFSTIAVVMAQTFVAMPFLISSLEGAIRSSGIEYDETARSLGASRSRTFFEVTVPVMLPAIINAGCMCISRALGEFGATITFAGSLQGSTQTMPLAIYLQRQSSQDEALALAVVLIIAAIVVLYGGNLVASLLPGAKTESQLKAKVKAKNRKAELIEQPDTTPIQIAKPTSARPSACTSIHVDAAVADRGVHLTTNIPGGVLTSVMGPNGSGKSTLLGLISQTLEPTYGSVQFDPPNPQIVLLQQKPLLFPHMSVQSNVEFGLRARGLPRETVKTRAKAELASVGLTAMANRRPSQLSGGQAQRVAIARAMAIDPDIVLLDEPMAGLDERSADAMREDLAARLEASPFTAVLVTHDVEDADRLASNKILIRHGRVAKEETQ</sequence>
<dbReference type="HOGENOM" id="CLU_016047_17_0_11"/>
<dbReference type="InterPro" id="IPR017871">
    <property type="entry name" value="ABC_transporter-like_CS"/>
</dbReference>
<comment type="similarity">
    <text evidence="2">Belongs to the binding-protein-dependent transport system permease family. CysTW subfamily.</text>
</comment>
<feature type="transmembrane region" description="Helical" evidence="11">
    <location>
        <begin position="7"/>
        <end position="30"/>
    </location>
</feature>
<evidence type="ECO:0000256" key="8">
    <source>
        <dbReference type="ARBA" id="ARBA00022840"/>
    </source>
</evidence>
<evidence type="ECO:0000256" key="10">
    <source>
        <dbReference type="ARBA" id="ARBA00023136"/>
    </source>
</evidence>
<dbReference type="RefSeq" id="WP_016455810.1">
    <property type="nucleotide sequence ID" value="NZ_KE150269.1"/>
</dbReference>
<dbReference type="InterPro" id="IPR000515">
    <property type="entry name" value="MetI-like"/>
</dbReference>
<dbReference type="STRING" id="883161.HMPREF9306_00976"/>
<dbReference type="PROSITE" id="PS50893">
    <property type="entry name" value="ABC_TRANSPORTER_2"/>
    <property type="match status" value="1"/>
</dbReference>
<keyword evidence="10 11" id="KW-0472">Membrane</keyword>
<keyword evidence="9 11" id="KW-1133">Transmembrane helix</keyword>
<evidence type="ECO:0000256" key="4">
    <source>
        <dbReference type="ARBA" id="ARBA00022475"/>
    </source>
</evidence>